<feature type="domain" description="YknX-like beta-barrel" evidence="6">
    <location>
        <begin position="230"/>
        <end position="309"/>
    </location>
</feature>
<keyword evidence="8" id="KW-1185">Reference proteome</keyword>
<dbReference type="Gene3D" id="2.40.420.20">
    <property type="match status" value="1"/>
</dbReference>
<keyword evidence="3" id="KW-0813">Transport</keyword>
<dbReference type="AlphaFoldDB" id="A0A6M4IPB0"/>
<dbReference type="Pfam" id="PF25967">
    <property type="entry name" value="RND-MFP_C"/>
    <property type="match status" value="1"/>
</dbReference>
<dbReference type="Pfam" id="PF25917">
    <property type="entry name" value="BSH_RND"/>
    <property type="match status" value="1"/>
</dbReference>
<sequence>MTKGVKFGIGGVVVIAVAALAVISAKKNSTKPVEVRTEAVEARDLVASVTASGQIQPRTKVDVSADVTGKIVRLSVKEGDIVKKGQFLLQIDPEQVTAALQRSEAFLASSRAQSAQSRASLLQAQRNYERSLKIKQQSPELVSDEQLEQLKTQADVNKELAAAASFSVDQAVASVRDARQALNRTTITAPMSGKITRLNVEEGETAIMGTLNKDAATLMTISDMSVLETKVKVDETDVARISVGDSALIQIDAFPDTTFVGRVVEISNSSVTKSAAANTGDQAIDYEVRVELVNPPQDTRPDFSATAKIVTASRTKVLSIPIIALTVRENENLPNGDSAVTVGRQPAKEVGKRDVEGVFVVGTDNKVSFRPVKVGIAGERHFEVLDGLKSGETIVAGTYQAIRELKDGAMIKTAKVEEKKAPATGKKP</sequence>
<dbReference type="PANTHER" id="PTHR30469:SF33">
    <property type="entry name" value="SLR1207 PROTEIN"/>
    <property type="match status" value="1"/>
</dbReference>
<proteinExistence type="inferred from homology"/>
<dbReference type="GO" id="GO:1990281">
    <property type="term" value="C:efflux pump complex"/>
    <property type="evidence" value="ECO:0007669"/>
    <property type="project" value="TreeGrafter"/>
</dbReference>
<comment type="similarity">
    <text evidence="2">Belongs to the membrane fusion protein (MFP) (TC 8.A.1) family.</text>
</comment>
<organism evidence="7 8">
    <name type="scientific">Gemmatimonas groenlandica</name>
    <dbReference type="NCBI Taxonomy" id="2732249"/>
    <lineage>
        <taxon>Bacteria</taxon>
        <taxon>Pseudomonadati</taxon>
        <taxon>Gemmatimonadota</taxon>
        <taxon>Gemmatimonadia</taxon>
        <taxon>Gemmatimonadales</taxon>
        <taxon>Gemmatimonadaceae</taxon>
        <taxon>Gemmatimonas</taxon>
    </lineage>
</organism>
<protein>
    <submittedName>
        <fullName evidence="7">Efflux RND transporter periplasmic adaptor subunit</fullName>
    </submittedName>
</protein>
<evidence type="ECO:0000259" key="6">
    <source>
        <dbReference type="Pfam" id="PF25990"/>
    </source>
</evidence>
<dbReference type="PANTHER" id="PTHR30469">
    <property type="entry name" value="MULTIDRUG RESISTANCE PROTEIN MDTA"/>
    <property type="match status" value="1"/>
</dbReference>
<dbReference type="KEGG" id="ggr:HKW67_08690"/>
<dbReference type="InterPro" id="IPR058627">
    <property type="entry name" value="MdtA-like_C"/>
</dbReference>
<gene>
    <name evidence="7" type="ORF">HKW67_08690</name>
</gene>
<dbReference type="InterPro" id="IPR058636">
    <property type="entry name" value="Beta-barrel_YknX"/>
</dbReference>
<dbReference type="EMBL" id="CP053085">
    <property type="protein sequence ID" value="QJR35579.1"/>
    <property type="molecule type" value="Genomic_DNA"/>
</dbReference>
<dbReference type="RefSeq" id="WP_171225011.1">
    <property type="nucleotide sequence ID" value="NZ_CP053085.1"/>
</dbReference>
<evidence type="ECO:0000313" key="8">
    <source>
        <dbReference type="Proteomes" id="UP000500938"/>
    </source>
</evidence>
<dbReference type="SUPFAM" id="SSF111369">
    <property type="entry name" value="HlyD-like secretion proteins"/>
    <property type="match status" value="1"/>
</dbReference>
<dbReference type="Pfam" id="PF25990">
    <property type="entry name" value="Beta-barrel_YknX"/>
    <property type="match status" value="1"/>
</dbReference>
<feature type="domain" description="Multidrug resistance protein MdtA-like C-terminal permuted SH3" evidence="5">
    <location>
        <begin position="358"/>
        <end position="397"/>
    </location>
</feature>
<evidence type="ECO:0000259" key="4">
    <source>
        <dbReference type="Pfam" id="PF25917"/>
    </source>
</evidence>
<dbReference type="InterPro" id="IPR006143">
    <property type="entry name" value="RND_pump_MFP"/>
</dbReference>
<evidence type="ECO:0000313" key="7">
    <source>
        <dbReference type="EMBL" id="QJR35579.1"/>
    </source>
</evidence>
<dbReference type="GO" id="GO:0015562">
    <property type="term" value="F:efflux transmembrane transporter activity"/>
    <property type="evidence" value="ECO:0007669"/>
    <property type="project" value="TreeGrafter"/>
</dbReference>
<feature type="domain" description="Multidrug resistance protein MdtA-like barrel-sandwich hybrid" evidence="4">
    <location>
        <begin position="60"/>
        <end position="211"/>
    </location>
</feature>
<reference evidence="7 8" key="1">
    <citation type="submission" date="2020-05" db="EMBL/GenBank/DDBJ databases">
        <title>Complete genome sequence of Gemmatimonas greenlandica TET16.</title>
        <authorList>
            <person name="Zeng Y."/>
        </authorList>
    </citation>
    <scope>NUCLEOTIDE SEQUENCE [LARGE SCALE GENOMIC DNA]</scope>
    <source>
        <strain evidence="7 8">TET16</strain>
    </source>
</reference>
<dbReference type="InterPro" id="IPR058625">
    <property type="entry name" value="MdtA-like_BSH"/>
</dbReference>
<comment type="subcellular location">
    <subcellularLocation>
        <location evidence="1">Cell envelope</location>
    </subcellularLocation>
</comment>
<name>A0A6M4IPB0_9BACT</name>
<dbReference type="Gene3D" id="2.40.30.170">
    <property type="match status" value="1"/>
</dbReference>
<evidence type="ECO:0000256" key="3">
    <source>
        <dbReference type="ARBA" id="ARBA00022448"/>
    </source>
</evidence>
<dbReference type="Proteomes" id="UP000500938">
    <property type="component" value="Chromosome"/>
</dbReference>
<dbReference type="Gene3D" id="2.40.50.100">
    <property type="match status" value="2"/>
</dbReference>
<accession>A0A6M4IPB0</accession>
<dbReference type="NCBIfam" id="TIGR01730">
    <property type="entry name" value="RND_mfp"/>
    <property type="match status" value="1"/>
</dbReference>
<evidence type="ECO:0000259" key="5">
    <source>
        <dbReference type="Pfam" id="PF25967"/>
    </source>
</evidence>
<evidence type="ECO:0000256" key="1">
    <source>
        <dbReference type="ARBA" id="ARBA00004196"/>
    </source>
</evidence>
<evidence type="ECO:0000256" key="2">
    <source>
        <dbReference type="ARBA" id="ARBA00009477"/>
    </source>
</evidence>